<dbReference type="GeneID" id="8858981"/>
<dbReference type="OMA" id="GAHESFT"/>
<dbReference type="KEGG" id="ngr:NAEGRDRAFT_79287"/>
<dbReference type="AlphaFoldDB" id="D2VB93"/>
<gene>
    <name evidence="1" type="ORF">NAEGRDRAFT_79287</name>
</gene>
<name>D2VB93_NAEGR</name>
<dbReference type="Proteomes" id="UP000006671">
    <property type="component" value="Unassembled WGS sequence"/>
</dbReference>
<evidence type="ECO:0000313" key="1">
    <source>
        <dbReference type="EMBL" id="EFC45756.1"/>
    </source>
</evidence>
<dbReference type="InParanoid" id="D2VB93"/>
<keyword evidence="2" id="KW-1185">Reference proteome</keyword>
<dbReference type="VEuPathDB" id="AmoebaDB:NAEGRDRAFT_79287"/>
<dbReference type="EMBL" id="GG738861">
    <property type="protein sequence ID" value="EFC45756.1"/>
    <property type="molecule type" value="Genomic_DNA"/>
</dbReference>
<evidence type="ECO:0000313" key="2">
    <source>
        <dbReference type="Proteomes" id="UP000006671"/>
    </source>
</evidence>
<organism evidence="2">
    <name type="scientific">Naegleria gruberi</name>
    <name type="common">Amoeba</name>
    <dbReference type="NCBI Taxonomy" id="5762"/>
    <lineage>
        <taxon>Eukaryota</taxon>
        <taxon>Discoba</taxon>
        <taxon>Heterolobosea</taxon>
        <taxon>Tetramitia</taxon>
        <taxon>Eutetramitia</taxon>
        <taxon>Vahlkampfiidae</taxon>
        <taxon>Naegleria</taxon>
    </lineage>
</organism>
<accession>D2VB93</accession>
<protein>
    <submittedName>
        <fullName evidence="1">Uncharacterized protein</fullName>
    </submittedName>
</protein>
<reference evidence="1 2" key="1">
    <citation type="journal article" date="2010" name="Cell">
        <title>The genome of Naegleria gruberi illuminates early eukaryotic versatility.</title>
        <authorList>
            <person name="Fritz-Laylin L.K."/>
            <person name="Prochnik S.E."/>
            <person name="Ginger M.L."/>
            <person name="Dacks J.B."/>
            <person name="Carpenter M.L."/>
            <person name="Field M.C."/>
            <person name="Kuo A."/>
            <person name="Paredez A."/>
            <person name="Chapman J."/>
            <person name="Pham J."/>
            <person name="Shu S."/>
            <person name="Neupane R."/>
            <person name="Cipriano M."/>
            <person name="Mancuso J."/>
            <person name="Tu H."/>
            <person name="Salamov A."/>
            <person name="Lindquist E."/>
            <person name="Shapiro H."/>
            <person name="Lucas S."/>
            <person name="Grigoriev I.V."/>
            <person name="Cande W.Z."/>
            <person name="Fulton C."/>
            <person name="Rokhsar D.S."/>
            <person name="Dawson S.C."/>
        </authorList>
    </citation>
    <scope>NUCLEOTIDE SEQUENCE [LARGE SCALE GENOMIC DNA]</scope>
    <source>
        <strain evidence="1 2">NEG-M</strain>
    </source>
</reference>
<proteinExistence type="predicted"/>
<dbReference type="RefSeq" id="XP_002678500.1">
    <property type="nucleotide sequence ID" value="XM_002678454.1"/>
</dbReference>
<dbReference type="OrthoDB" id="10285014at2759"/>
<sequence length="108" mass="12510">MPLDFKFEIGNPFLLGNAIGFLGYAGACKLQRVHFVRRPWHLITTMLLTGTGFQAYSGAHESFTDDLVRKRRLYVQRRRKRFNSSDDVADRVNDDKDLYKNISKDLAQ</sequence>